<dbReference type="RefSeq" id="WP_251349509.1">
    <property type="nucleotide sequence ID" value="NZ_JAMQGR010000002.1"/>
</dbReference>
<dbReference type="Proteomes" id="UP001202243">
    <property type="component" value="Unassembled WGS sequence"/>
</dbReference>
<evidence type="ECO:0000256" key="1">
    <source>
        <dbReference type="SAM" id="MobiDB-lite"/>
    </source>
</evidence>
<keyword evidence="3" id="KW-1185">Reference proteome</keyword>
<feature type="compositionally biased region" description="Gly residues" evidence="1">
    <location>
        <begin position="172"/>
        <end position="189"/>
    </location>
</feature>
<evidence type="ECO:0000313" key="3">
    <source>
        <dbReference type="Proteomes" id="UP001202243"/>
    </source>
</evidence>
<evidence type="ECO:0000313" key="2">
    <source>
        <dbReference type="EMBL" id="MCM2565877.1"/>
    </source>
</evidence>
<name>A0ABT0WRC7_9BURK</name>
<sequence length="195" mass="20966">MTSLTFLPAVRRFSLALLLGTTALTALAVPIADMRLEDLLPMAPDFKTELKLNANQTTLWQQVEGKSRQLLRERKARRERLQAGVAQGLQAPRLELRDLLAGLDMESTQSLAEEKQLREWWLSVNDALDENQRQMVAQFIAGQMARVMDAAMPRSESRGAPGGEHGGRKGGGKGGMGGAGVSMGSGGAGITLPGN</sequence>
<reference evidence="2 3" key="1">
    <citation type="submission" date="2022-06" db="EMBL/GenBank/DDBJ databases">
        <title>Janthinobacterium kumbetensis sp. nov., isolated from spring water in Turkey.</title>
        <authorList>
            <person name="Inan Bektas K."/>
            <person name="Belduz A.A."/>
            <person name="Canakci S."/>
            <person name="Nalcaoglu A."/>
            <person name="Ceylan E."/>
            <person name="Kati H."/>
        </authorList>
    </citation>
    <scope>NUCLEOTIDE SEQUENCE [LARGE SCALE GENOMIC DNA]</scope>
    <source>
        <strain evidence="2 3">GK</strain>
    </source>
</reference>
<proteinExistence type="predicted"/>
<dbReference type="EMBL" id="JAMQGR010000002">
    <property type="protein sequence ID" value="MCM2565877.1"/>
    <property type="molecule type" value="Genomic_DNA"/>
</dbReference>
<feature type="region of interest" description="Disordered" evidence="1">
    <location>
        <begin position="153"/>
        <end position="195"/>
    </location>
</feature>
<protein>
    <recommendedName>
        <fullName evidence="4">LTXXQ motif family protein</fullName>
    </recommendedName>
</protein>
<comment type="caution">
    <text evidence="2">The sequence shown here is derived from an EMBL/GenBank/DDBJ whole genome shotgun (WGS) entry which is preliminary data.</text>
</comment>
<organism evidence="2 3">
    <name type="scientific">Janthinobacterium kumbetense</name>
    <dbReference type="NCBI Taxonomy" id="2950280"/>
    <lineage>
        <taxon>Bacteria</taxon>
        <taxon>Pseudomonadati</taxon>
        <taxon>Pseudomonadota</taxon>
        <taxon>Betaproteobacteria</taxon>
        <taxon>Burkholderiales</taxon>
        <taxon>Oxalobacteraceae</taxon>
        <taxon>Janthinobacterium</taxon>
    </lineage>
</organism>
<accession>A0ABT0WRC7</accession>
<evidence type="ECO:0008006" key="4">
    <source>
        <dbReference type="Google" id="ProtNLM"/>
    </source>
</evidence>
<gene>
    <name evidence="2" type="ORF">NCG91_09730</name>
</gene>